<dbReference type="InterPro" id="IPR003169">
    <property type="entry name" value="GYF"/>
</dbReference>
<name>A0AAJ6SYG2_POPEU</name>
<dbReference type="Pfam" id="PF02213">
    <property type="entry name" value="GYF"/>
    <property type="match status" value="1"/>
</dbReference>
<dbReference type="Gene3D" id="3.30.1490.40">
    <property type="match status" value="1"/>
</dbReference>
<feature type="compositionally biased region" description="Basic and acidic residues" evidence="2">
    <location>
        <begin position="23"/>
        <end position="34"/>
    </location>
</feature>
<dbReference type="PANTHER" id="PTHR46992:SF1">
    <property type="entry name" value="GYF DOMAIN-CONTAINING PROTEIN"/>
    <property type="match status" value="1"/>
</dbReference>
<keyword evidence="1" id="KW-0175">Coiled coil</keyword>
<keyword evidence="4" id="KW-1185">Reference proteome</keyword>
<feature type="domain" description="GYF" evidence="3">
    <location>
        <begin position="597"/>
        <end position="648"/>
    </location>
</feature>
<feature type="coiled-coil region" evidence="1">
    <location>
        <begin position="949"/>
        <end position="1021"/>
    </location>
</feature>
<feature type="compositionally biased region" description="Basic and acidic residues" evidence="2">
    <location>
        <begin position="166"/>
        <end position="214"/>
    </location>
</feature>
<feature type="region of interest" description="Disordered" evidence="2">
    <location>
        <begin position="23"/>
        <end position="60"/>
    </location>
</feature>
<dbReference type="RefSeq" id="XP_011000952.1">
    <property type="nucleotide sequence ID" value="XM_011002650.1"/>
</dbReference>
<dbReference type="InterPro" id="IPR035445">
    <property type="entry name" value="GYF-like_dom_sf"/>
</dbReference>
<gene>
    <name evidence="5" type="primary">LOC105108365</name>
</gene>
<dbReference type="KEGG" id="peu:105108365"/>
<dbReference type="PROSITE" id="PS50829">
    <property type="entry name" value="GYF"/>
    <property type="match status" value="1"/>
</dbReference>
<dbReference type="Proteomes" id="UP000694918">
    <property type="component" value="Unplaced"/>
</dbReference>
<dbReference type="SUPFAM" id="SSF55277">
    <property type="entry name" value="GYF domain"/>
    <property type="match status" value="1"/>
</dbReference>
<protein>
    <submittedName>
        <fullName evidence="5">Uncharacterized protein LOC105108365 isoform X1</fullName>
    </submittedName>
</protein>
<sequence>MTDGKLNLPDDLLLLLSPKSTDERLSSFKDRGGIGEDNALLSLPDDSKDQVAADNTTPLSPQWLYAKPVDAKSLTTGASGETRASNSLSYGNSIDNNLKDNWRLDGSQDKKDRRRIAPDVESSRRWREEERDTGLLGRKDRRKEDNRADSVSARDISETRTLSSSDRWHDGNSRNSAHESRRDSKWSSRWGPEDKEKDSRTDKRADVEKDDANSDKQNFGTASHPNSEPTSERENDSRDKWRPTSERENDSRDKWRPTSERENDSRDKWRPRHRKDIHSSGPAAYRSAPGFGLDRGRLENPNVRFAAGRGRSNNSGNLQIGRHLTASSIGSIPVDKNHAFCYPRGKLLDIYRKHKTLPSFDTIPDGMELVSPLTQEIAIKPLAFVAPDAEEEAVLGDIWQGKITSSGALNNSFREKNDSSSNTTAGFGEETLGEGNESFSVKTEEIAHSFGKITGNASGQGTVAETLDTSMAEEKDTHKDDKRKRTTTIARALMDGFAPADFKKDDPSSFGESGLSDNIMELKAFDRQPVEDVAFQNNLKLEDIEPATSFEMDNQLPDDSSSLFDFSSAQKNPSSHQFSLNSSSEVHHFGGAITPEELSLCYLDPQGAVQGPYLGIDIIAWFEQGYFGTDLPVRLSDAPDGSPFHELGDIMPHLKLKPQCASSTSPSAKLQLSDAVGESLERSTLTSASLEFKASAVREDQQRASSGFEAISNVSGQSRVPDHGFLGGMEHSDDGRFQNVVTPDEEIIFPGRPGSSGNPLMRDVADIQRFAPNPSANPAILNDFSETGRHAHQDEIVHPFGLSMSELRSNSNLRRAQSSNMASSMGDEFPAQVHAMDPYAEQDAALANHRSFDAVFDQSHYAETWPEDYRKKPLTNPHIELGSTDARHLFHRQPEFNDFDPQHLMLQKMQKECQQQNHLSHPFSHAMELGFEQIPSNLIELQFQRQKLLELQQRQQLELQQRRQQQQLELQQRRQVELQRRQLEHQQQQRQFELQQQHHLLHQHQHQLRQYQMKLQQQQVLEQLQQQQVLEQLLQHQMPDLGYGQGKGDPLRENLLEQIQFRTRLAAELQQNSHNPRHLDLSLEQIIRAKIGQNNLQEPQTDILDHLSQVKHANILPSDLQFHLHQEQMQAQELSLARQPLGMDGESQVGWPWSIDEAGQTFRNATGQHQSKSTGFNASDFFLQQQRLSSHDEHFSHNKWNHALQDPHQSGFYEPSSMAFDHPTSLPAVTPGMKLDNVNGHSQGPDSAEHLYMHSTDQLGSFSSNVSSHHRQVFGDIYGSRAEMTESHLPGKQGQQENSWVEGGMQQLHLEAERKRNVSEVAGNSSFWTSARGDEEISKQVLMDLHQNMGLQSIRSSEDDYQHLISSSKSQESFWPITESFSLNDIPDQEATMNDSFMEKPQNLKSNSLLQDNHAMPVLQDNHAMSLSGQLHHLGNGERLSLRLKSGALTEEPAFLSGMVDTSHTNHVDNMFGDKSALDKELAELDNRYGSKGMSAMARSVSHIEESFVEQAETAMGFANAGSRHSSLSSAGGNGGLHGYEMRLDKSTGEEVSIDRMPAILTRGVDNTLHKRPPVSQALSSKDVLSDMAFASYIKQKNRAGLATSDERRNEPAENVAATLGGDNQISGKKEVRFRRTSSYNDAGITETSFRDVLKKPVFTEAEAANTAALESSDGSLGGRSGKKKGKKGRQIDPALLGFKVSSNRIMMGEILHLDE</sequence>
<feature type="region of interest" description="Disordered" evidence="2">
    <location>
        <begin position="1667"/>
        <end position="1689"/>
    </location>
</feature>
<evidence type="ECO:0000259" key="3">
    <source>
        <dbReference type="PROSITE" id="PS50829"/>
    </source>
</evidence>
<proteinExistence type="predicted"/>
<dbReference type="PANTHER" id="PTHR46992">
    <property type="entry name" value="GYF DOMAIN-CONTAINING PROTEIN"/>
    <property type="match status" value="1"/>
</dbReference>
<evidence type="ECO:0000256" key="1">
    <source>
        <dbReference type="SAM" id="Coils"/>
    </source>
</evidence>
<feature type="region of interest" description="Disordered" evidence="2">
    <location>
        <begin position="409"/>
        <end position="438"/>
    </location>
</feature>
<feature type="compositionally biased region" description="Basic and acidic residues" evidence="2">
    <location>
        <begin position="97"/>
        <end position="133"/>
    </location>
</feature>
<feature type="region of interest" description="Disordered" evidence="2">
    <location>
        <begin position="76"/>
        <end position="296"/>
    </location>
</feature>
<feature type="compositionally biased region" description="Polar residues" evidence="2">
    <location>
        <begin position="215"/>
        <end position="229"/>
    </location>
</feature>
<dbReference type="SMART" id="SM00444">
    <property type="entry name" value="GYF"/>
    <property type="match status" value="1"/>
</dbReference>
<reference evidence="5" key="1">
    <citation type="submission" date="2025-08" db="UniProtKB">
        <authorList>
            <consortium name="RefSeq"/>
        </authorList>
    </citation>
    <scope>IDENTIFICATION</scope>
</reference>
<evidence type="ECO:0000313" key="4">
    <source>
        <dbReference type="Proteomes" id="UP000694918"/>
    </source>
</evidence>
<feature type="compositionally biased region" description="Polar residues" evidence="2">
    <location>
        <begin position="76"/>
        <end position="96"/>
    </location>
</feature>
<evidence type="ECO:0000313" key="5">
    <source>
        <dbReference type="RefSeq" id="XP_011000952.1"/>
    </source>
</evidence>
<dbReference type="GeneID" id="105108365"/>
<organism evidence="4 5">
    <name type="scientific">Populus euphratica</name>
    <name type="common">Euphrates poplar</name>
    <dbReference type="NCBI Taxonomy" id="75702"/>
    <lineage>
        <taxon>Eukaryota</taxon>
        <taxon>Viridiplantae</taxon>
        <taxon>Streptophyta</taxon>
        <taxon>Embryophyta</taxon>
        <taxon>Tracheophyta</taxon>
        <taxon>Spermatophyta</taxon>
        <taxon>Magnoliopsida</taxon>
        <taxon>eudicotyledons</taxon>
        <taxon>Gunneridae</taxon>
        <taxon>Pentapetalae</taxon>
        <taxon>rosids</taxon>
        <taxon>fabids</taxon>
        <taxon>Malpighiales</taxon>
        <taxon>Salicaceae</taxon>
        <taxon>Saliceae</taxon>
        <taxon>Populus</taxon>
    </lineage>
</organism>
<accession>A0AAJ6SYG2</accession>
<feature type="compositionally biased region" description="Basic and acidic residues" evidence="2">
    <location>
        <begin position="230"/>
        <end position="268"/>
    </location>
</feature>
<evidence type="ECO:0000256" key="2">
    <source>
        <dbReference type="SAM" id="MobiDB-lite"/>
    </source>
</evidence>